<dbReference type="Proteomes" id="UP001287282">
    <property type="component" value="Unassembled WGS sequence"/>
</dbReference>
<protein>
    <submittedName>
        <fullName evidence="1">Uncharacterized protein</fullName>
    </submittedName>
</protein>
<dbReference type="Gene3D" id="3.40.190.100">
    <property type="entry name" value="Glycine betaine-binding periplasmic protein, domain 2"/>
    <property type="match status" value="1"/>
</dbReference>
<accession>A0ABU3XFT2</accession>
<name>A0ABU3XFT2_9BACI</name>
<proteinExistence type="predicted"/>
<comment type="caution">
    <text evidence="1">The sequence shown here is derived from an EMBL/GenBank/DDBJ whole genome shotgun (WGS) entry which is preliminary data.</text>
</comment>
<organism evidence="1 2">
    <name type="scientific">Alkalihalophilus lindianensis</name>
    <dbReference type="NCBI Taxonomy" id="1630542"/>
    <lineage>
        <taxon>Bacteria</taxon>
        <taxon>Bacillati</taxon>
        <taxon>Bacillota</taxon>
        <taxon>Bacilli</taxon>
        <taxon>Bacillales</taxon>
        <taxon>Bacillaceae</taxon>
        <taxon>Alkalihalophilus</taxon>
    </lineage>
</organism>
<reference evidence="1 2" key="1">
    <citation type="submission" date="2023-10" db="EMBL/GenBank/DDBJ databases">
        <title>Screening of Alkalihalobacillus lindianensis BZ-TG-R113 and Its Alleviation of Salt Stress on Rapeseed Growth.</title>
        <authorList>
            <person name="Zhao B."/>
            <person name="Guo T."/>
        </authorList>
    </citation>
    <scope>NUCLEOTIDE SEQUENCE [LARGE SCALE GENOMIC DNA]</scope>
    <source>
        <strain evidence="1 2">BZ-TG-R113</strain>
    </source>
</reference>
<dbReference type="EMBL" id="JAWJBA010000013">
    <property type="protein sequence ID" value="MDV2686746.1"/>
    <property type="molecule type" value="Genomic_DNA"/>
</dbReference>
<keyword evidence="2" id="KW-1185">Reference proteome</keyword>
<sequence>MELTRQAIEEFDLPYTLIESSEPAMLSELERAQSNGLKIIVNN</sequence>
<evidence type="ECO:0000313" key="1">
    <source>
        <dbReference type="EMBL" id="MDV2686746.1"/>
    </source>
</evidence>
<evidence type="ECO:0000313" key="2">
    <source>
        <dbReference type="Proteomes" id="UP001287282"/>
    </source>
</evidence>
<gene>
    <name evidence="1" type="ORF">RYX56_20510</name>
</gene>